<name>A0ABY5FWT2_9MICO</name>
<evidence type="ECO:0000256" key="1">
    <source>
        <dbReference type="ARBA" id="ARBA00023125"/>
    </source>
</evidence>
<reference evidence="3" key="1">
    <citation type="submission" date="2022-07" db="EMBL/GenBank/DDBJ databases">
        <title>Taxonomic analysis of Microcella humidisoli nov. sp., isolated from riverside soil.</title>
        <authorList>
            <person name="Molina K.M."/>
            <person name="Kim S.B."/>
        </authorList>
    </citation>
    <scope>NUCLEOTIDE SEQUENCE</scope>
    <source>
        <strain evidence="3">MMS21-STM10</strain>
    </source>
</reference>
<dbReference type="InterPro" id="IPR036388">
    <property type="entry name" value="WH-like_DNA-bd_sf"/>
</dbReference>
<dbReference type="PROSITE" id="PS50043">
    <property type="entry name" value="HTH_LUXR_2"/>
    <property type="match status" value="2"/>
</dbReference>
<keyword evidence="1" id="KW-0238">DNA-binding</keyword>
<dbReference type="SMART" id="SM00421">
    <property type="entry name" value="HTH_LUXR"/>
    <property type="match status" value="2"/>
</dbReference>
<dbReference type="InterPro" id="IPR016032">
    <property type="entry name" value="Sig_transdc_resp-reg_C-effctor"/>
</dbReference>
<evidence type="ECO:0000313" key="4">
    <source>
        <dbReference type="Proteomes" id="UP001060039"/>
    </source>
</evidence>
<organism evidence="3 4">
    <name type="scientific">Microcella humidisoli</name>
    <dbReference type="NCBI Taxonomy" id="2963406"/>
    <lineage>
        <taxon>Bacteria</taxon>
        <taxon>Bacillati</taxon>
        <taxon>Actinomycetota</taxon>
        <taxon>Actinomycetes</taxon>
        <taxon>Micrococcales</taxon>
        <taxon>Microbacteriaceae</taxon>
        <taxon>Microcella</taxon>
    </lineage>
</organism>
<sequence length="580" mass="60808">MSRRDDLAIVLDAIIAAEPDAAIAHCRASPLGTPGEREHDYRRALESVALFMAARFDDAEASAEAALARCAPDDAVLLVTARAARSLAQSGRPHPLGLSGGWAVEGANPSSDVLVEAIAAIPALAPYARDVDRDLARFACYLVAEAALASARLHRADDALVAARAALGGELTHDATGEVFLERDGRAHPYGVVFGILTVRILTFSGRIAEAVAEVERLPESELVLVRQLRSATEILVRGNAAERSHVRALADALDAESPVPRDYLTRGCFLLAAFGLVALGDTRAAARSALIAGGDLAVSKLTIVDRALCLELLVATAADEADADAAEAWAALAQPFLDDPIAASTVHRILARLALLAAEPGRALPLAERAIVLADAEGRVVEAAEAEVLAARARREAAETGSGAARLVALAAAAEVTGHLAARRAAVRELRASGRRLPPVAGAGWNGLSTREREVAVMVADGLRNVEIAAALHLSEHTVRGHVSRVLAAFAAASRFVVAARMAELFPGDLEPPTAALTPQLTAVAERVAVGLGNAEIGRELGVSTKTVEKYVAEIQRRWQAGSRVMIARLVRSIPNRSE</sequence>
<dbReference type="CDD" id="cd06170">
    <property type="entry name" value="LuxR_C_like"/>
    <property type="match status" value="1"/>
</dbReference>
<keyword evidence="4" id="KW-1185">Reference proteome</keyword>
<dbReference type="SUPFAM" id="SSF46894">
    <property type="entry name" value="C-terminal effector domain of the bipartite response regulators"/>
    <property type="match status" value="2"/>
</dbReference>
<dbReference type="EMBL" id="CP101497">
    <property type="protein sequence ID" value="UTT62769.1"/>
    <property type="molecule type" value="Genomic_DNA"/>
</dbReference>
<proteinExistence type="predicted"/>
<dbReference type="InterPro" id="IPR039420">
    <property type="entry name" value="WalR-like"/>
</dbReference>
<dbReference type="PANTHER" id="PTHR43214:SF43">
    <property type="entry name" value="TWO-COMPONENT RESPONSE REGULATOR"/>
    <property type="match status" value="1"/>
</dbReference>
<feature type="domain" description="HTH luxR-type" evidence="2">
    <location>
        <begin position="511"/>
        <end position="576"/>
    </location>
</feature>
<dbReference type="Gene3D" id="1.10.10.10">
    <property type="entry name" value="Winged helix-like DNA-binding domain superfamily/Winged helix DNA-binding domain"/>
    <property type="match status" value="2"/>
</dbReference>
<dbReference type="PANTHER" id="PTHR43214">
    <property type="entry name" value="TWO-COMPONENT RESPONSE REGULATOR"/>
    <property type="match status" value="1"/>
</dbReference>
<feature type="domain" description="HTH luxR-type" evidence="2">
    <location>
        <begin position="442"/>
        <end position="507"/>
    </location>
</feature>
<evidence type="ECO:0000259" key="2">
    <source>
        <dbReference type="PROSITE" id="PS50043"/>
    </source>
</evidence>
<dbReference type="RefSeq" id="WP_255159901.1">
    <property type="nucleotide sequence ID" value="NZ_CP101497.1"/>
</dbReference>
<dbReference type="Pfam" id="PF00196">
    <property type="entry name" value="GerE"/>
    <property type="match status" value="2"/>
</dbReference>
<protein>
    <submittedName>
        <fullName evidence="3">LuxR C-terminal-related transcriptional regulator</fullName>
    </submittedName>
</protein>
<dbReference type="InterPro" id="IPR000792">
    <property type="entry name" value="Tscrpt_reg_LuxR_C"/>
</dbReference>
<evidence type="ECO:0000313" key="3">
    <source>
        <dbReference type="EMBL" id="UTT62769.1"/>
    </source>
</evidence>
<dbReference type="Proteomes" id="UP001060039">
    <property type="component" value="Chromosome"/>
</dbReference>
<gene>
    <name evidence="3" type="ORF">NNL39_01230</name>
</gene>
<accession>A0ABY5FWT2</accession>
<dbReference type="PRINTS" id="PR00038">
    <property type="entry name" value="HTHLUXR"/>
</dbReference>